<keyword evidence="1" id="KW-0677">Repeat</keyword>
<dbReference type="InterPro" id="IPR002885">
    <property type="entry name" value="PPR_rpt"/>
</dbReference>
<dbReference type="AlphaFoldDB" id="A0AAN7GMR0"/>
<protein>
    <recommendedName>
        <fullName evidence="4">Pentatricopeptide repeat-containing protein</fullName>
    </recommendedName>
</protein>
<evidence type="ECO:0008006" key="4">
    <source>
        <dbReference type="Google" id="ProtNLM"/>
    </source>
</evidence>
<keyword evidence="3" id="KW-1185">Reference proteome</keyword>
<accession>A0AAN7GMR0</accession>
<dbReference type="PANTHER" id="PTHR47926:SF492">
    <property type="entry name" value="DYW DOMAIN-CONTAINING PROTEIN"/>
    <property type="match status" value="1"/>
</dbReference>
<dbReference type="InterPro" id="IPR046960">
    <property type="entry name" value="PPR_At4g14850-like_plant"/>
</dbReference>
<dbReference type="GO" id="GO:0009451">
    <property type="term" value="P:RNA modification"/>
    <property type="evidence" value="ECO:0007669"/>
    <property type="project" value="InterPro"/>
</dbReference>
<dbReference type="Gene3D" id="1.25.40.10">
    <property type="entry name" value="Tetratricopeptide repeat domain"/>
    <property type="match status" value="2"/>
</dbReference>
<dbReference type="EMBL" id="JAXIOK010000018">
    <property type="protein sequence ID" value="KAK4749606.1"/>
    <property type="molecule type" value="Genomic_DNA"/>
</dbReference>
<sequence length="224" mass="25469">MINGYLQNGAHEEALTLQSVMFKEDVEPNEITFVCALSSCEKIGALETGACVHQCLMKRGLCRNSRAVRNALLDMYAKCGDMACTSKLFAEVGERDLLTWSIMIWTSAFHGCLEDALDCFQQMKSALYNFICLPPLFSERAGDIHELQSFCSEQHCTMYMKPFKRGVRLKSCMQREYSVELTPKHCTTMVDLYGRADRLVSALRFIESMPISPDFAAWRPLLRM</sequence>
<dbReference type="Proteomes" id="UP001345219">
    <property type="component" value="Chromosome 21"/>
</dbReference>
<dbReference type="InterPro" id="IPR011990">
    <property type="entry name" value="TPR-like_helical_dom_sf"/>
</dbReference>
<evidence type="ECO:0000256" key="1">
    <source>
        <dbReference type="ARBA" id="ARBA00022737"/>
    </source>
</evidence>
<dbReference type="GO" id="GO:0003723">
    <property type="term" value="F:RNA binding"/>
    <property type="evidence" value="ECO:0007669"/>
    <property type="project" value="InterPro"/>
</dbReference>
<comment type="caution">
    <text evidence="2">The sequence shown here is derived from an EMBL/GenBank/DDBJ whole genome shotgun (WGS) entry which is preliminary data.</text>
</comment>
<reference evidence="2 3" key="1">
    <citation type="journal article" date="2023" name="Hortic Res">
        <title>Pangenome of water caltrop reveals structural variations and asymmetric subgenome divergence after allopolyploidization.</title>
        <authorList>
            <person name="Zhang X."/>
            <person name="Chen Y."/>
            <person name="Wang L."/>
            <person name="Yuan Y."/>
            <person name="Fang M."/>
            <person name="Shi L."/>
            <person name="Lu R."/>
            <person name="Comes H.P."/>
            <person name="Ma Y."/>
            <person name="Chen Y."/>
            <person name="Huang G."/>
            <person name="Zhou Y."/>
            <person name="Zheng Z."/>
            <person name="Qiu Y."/>
        </authorList>
    </citation>
    <scope>NUCLEOTIDE SEQUENCE [LARGE SCALE GENOMIC DNA]</scope>
    <source>
        <tissue evidence="2">Roots</tissue>
    </source>
</reference>
<evidence type="ECO:0000313" key="3">
    <source>
        <dbReference type="Proteomes" id="UP001345219"/>
    </source>
</evidence>
<dbReference type="PANTHER" id="PTHR47926">
    <property type="entry name" value="PENTATRICOPEPTIDE REPEAT-CONTAINING PROTEIN"/>
    <property type="match status" value="1"/>
</dbReference>
<proteinExistence type="predicted"/>
<evidence type="ECO:0000313" key="2">
    <source>
        <dbReference type="EMBL" id="KAK4749606.1"/>
    </source>
</evidence>
<dbReference type="Pfam" id="PF01535">
    <property type="entry name" value="PPR"/>
    <property type="match status" value="3"/>
</dbReference>
<organism evidence="2 3">
    <name type="scientific">Trapa incisa</name>
    <dbReference type="NCBI Taxonomy" id="236973"/>
    <lineage>
        <taxon>Eukaryota</taxon>
        <taxon>Viridiplantae</taxon>
        <taxon>Streptophyta</taxon>
        <taxon>Embryophyta</taxon>
        <taxon>Tracheophyta</taxon>
        <taxon>Spermatophyta</taxon>
        <taxon>Magnoliopsida</taxon>
        <taxon>eudicotyledons</taxon>
        <taxon>Gunneridae</taxon>
        <taxon>Pentapetalae</taxon>
        <taxon>rosids</taxon>
        <taxon>malvids</taxon>
        <taxon>Myrtales</taxon>
        <taxon>Lythraceae</taxon>
        <taxon>Trapa</taxon>
    </lineage>
</organism>
<name>A0AAN7GMR0_9MYRT</name>
<gene>
    <name evidence="2" type="ORF">SAY87_027055</name>
</gene>